<dbReference type="EMBL" id="QGNW01002706">
    <property type="protein sequence ID" value="RVW12408.1"/>
    <property type="molecule type" value="Genomic_DNA"/>
</dbReference>
<sequence length="129" mass="14174">MSQPEHHSRGPPSEAKPRAPRHPLNFFSQPWPKQRSQDPISSAAQSTERDHPLHLGQAPLVPRSQLAPPKKKARISAPVEPSKPQPPTTESQIPSGMTPEVIIRRPMVTQPPIEGNLDCGLGHSTRALF</sequence>
<accession>A0A438BN90</accession>
<reference evidence="2 3" key="1">
    <citation type="journal article" date="2018" name="PLoS Genet.">
        <title>Population sequencing reveals clonal diversity and ancestral inbreeding in the grapevine cultivar Chardonnay.</title>
        <authorList>
            <person name="Roach M.J."/>
            <person name="Johnson D.L."/>
            <person name="Bohlmann J."/>
            <person name="van Vuuren H.J."/>
            <person name="Jones S.J."/>
            <person name="Pretorius I.S."/>
            <person name="Schmidt S.A."/>
            <person name="Borneman A.R."/>
        </authorList>
    </citation>
    <scope>NUCLEOTIDE SEQUENCE [LARGE SCALE GENOMIC DNA]</scope>
    <source>
        <strain evidence="3">cv. Chardonnay</strain>
        <tissue evidence="2">Leaf</tissue>
    </source>
</reference>
<dbReference type="Proteomes" id="UP000288805">
    <property type="component" value="Unassembled WGS sequence"/>
</dbReference>
<name>A0A438BN90_VITVI</name>
<organism evidence="2 3">
    <name type="scientific">Vitis vinifera</name>
    <name type="common">Grape</name>
    <dbReference type="NCBI Taxonomy" id="29760"/>
    <lineage>
        <taxon>Eukaryota</taxon>
        <taxon>Viridiplantae</taxon>
        <taxon>Streptophyta</taxon>
        <taxon>Embryophyta</taxon>
        <taxon>Tracheophyta</taxon>
        <taxon>Spermatophyta</taxon>
        <taxon>Magnoliopsida</taxon>
        <taxon>eudicotyledons</taxon>
        <taxon>Gunneridae</taxon>
        <taxon>Pentapetalae</taxon>
        <taxon>rosids</taxon>
        <taxon>Vitales</taxon>
        <taxon>Vitaceae</taxon>
        <taxon>Viteae</taxon>
        <taxon>Vitis</taxon>
    </lineage>
</organism>
<evidence type="ECO:0000256" key="1">
    <source>
        <dbReference type="SAM" id="MobiDB-lite"/>
    </source>
</evidence>
<evidence type="ECO:0000313" key="3">
    <source>
        <dbReference type="Proteomes" id="UP000288805"/>
    </source>
</evidence>
<dbReference type="AlphaFoldDB" id="A0A438BN90"/>
<feature type="compositionally biased region" description="Polar residues" evidence="1">
    <location>
        <begin position="37"/>
        <end position="46"/>
    </location>
</feature>
<comment type="caution">
    <text evidence="2">The sequence shown here is derived from an EMBL/GenBank/DDBJ whole genome shotgun (WGS) entry which is preliminary data.</text>
</comment>
<proteinExistence type="predicted"/>
<feature type="region of interest" description="Disordered" evidence="1">
    <location>
        <begin position="1"/>
        <end position="97"/>
    </location>
</feature>
<protein>
    <submittedName>
        <fullName evidence="2">Uncharacterized protein</fullName>
    </submittedName>
</protein>
<evidence type="ECO:0000313" key="2">
    <source>
        <dbReference type="EMBL" id="RVW12408.1"/>
    </source>
</evidence>
<gene>
    <name evidence="2" type="ORF">CK203_099439</name>
</gene>